<keyword evidence="3" id="KW-1185">Reference proteome</keyword>
<evidence type="ECO:0000259" key="1">
    <source>
        <dbReference type="Pfam" id="PF23571"/>
    </source>
</evidence>
<dbReference type="EMBL" id="JBHSBU010000001">
    <property type="protein sequence ID" value="MFC4159016.1"/>
    <property type="molecule type" value="Genomic_DNA"/>
</dbReference>
<reference evidence="3" key="1">
    <citation type="journal article" date="2019" name="Int. J. Syst. Evol. Microbiol.">
        <title>The Global Catalogue of Microorganisms (GCM) 10K type strain sequencing project: providing services to taxonomists for standard genome sequencing and annotation.</title>
        <authorList>
            <consortium name="The Broad Institute Genomics Platform"/>
            <consortium name="The Broad Institute Genome Sequencing Center for Infectious Disease"/>
            <person name="Wu L."/>
            <person name="Ma J."/>
        </authorList>
    </citation>
    <scope>NUCLEOTIDE SEQUENCE [LARGE SCALE GENOMIC DNA]</scope>
    <source>
        <strain evidence="3">LMG 29894</strain>
    </source>
</reference>
<evidence type="ECO:0000313" key="2">
    <source>
        <dbReference type="EMBL" id="MFC4159016.1"/>
    </source>
</evidence>
<dbReference type="InterPro" id="IPR004993">
    <property type="entry name" value="GH3"/>
</dbReference>
<comment type="caution">
    <text evidence="2">The sequence shown here is derived from an EMBL/GenBank/DDBJ whole genome shotgun (WGS) entry which is preliminary data.</text>
</comment>
<name>A0ABV8MQ95_9NEIS</name>
<dbReference type="PANTHER" id="PTHR31901">
    <property type="entry name" value="GH3 DOMAIN-CONTAINING PROTEIN"/>
    <property type="match status" value="1"/>
</dbReference>
<protein>
    <submittedName>
        <fullName evidence="2">GH3 auxin-responsive promoter family protein</fullName>
    </submittedName>
</protein>
<dbReference type="Pfam" id="PF23571">
    <property type="entry name" value="GH3_M"/>
    <property type="match status" value="1"/>
</dbReference>
<dbReference type="InterPro" id="IPR055377">
    <property type="entry name" value="GH3_M"/>
</dbReference>
<sequence>MSEWHELYLLGQRQLIGRPGCRTAQAAWLADCLRRNAACEYLRGHGLDGSGALASFRSRLPLVDYDTLRPWIDRVTAGEADVLFAGRAVACESTGGSGGGAKLIPYSAHSLADFRRALLGWLADVIRSYNIGTGHAYWAISPATRSLPEPAPQVPYGLSDADYLGPEALPLFARLSAVDLAVAGCRELGAWQLATLRDLLTCHDLSLVSVWSPTFFLSLLEAIPDQAEALRELLGRGGTLGTREVMPDPAALERLDEYLRKDDPAILWPGLKLISCWADGASRPYFARLRRLFPSVTLQPKGLLSTEAVVSIPDSSTGQALLSQDSGFFEFLDEGGEPLLADEIVISGRYEVVITTAGGLYRYRTGDIVTCTGHGPGGQPALRFVGRGNLSSDLVGEKLTDEFVQRALADLAGFRALVADAASRRYVLVFDSDADEATGAADRVESRLMRNPQYAYARALGQLQPLAARRVRQAQHRYIARMLTQGRRLGDIKMPGLLTAPEWLDIFAA</sequence>
<dbReference type="Pfam" id="PF03321">
    <property type="entry name" value="GH3"/>
    <property type="match status" value="1"/>
</dbReference>
<organism evidence="2 3">
    <name type="scientific">Chitinimonas lacunae</name>
    <dbReference type="NCBI Taxonomy" id="1963018"/>
    <lineage>
        <taxon>Bacteria</taxon>
        <taxon>Pseudomonadati</taxon>
        <taxon>Pseudomonadota</taxon>
        <taxon>Betaproteobacteria</taxon>
        <taxon>Neisseriales</taxon>
        <taxon>Chitinibacteraceae</taxon>
        <taxon>Chitinimonas</taxon>
    </lineage>
</organism>
<dbReference type="Proteomes" id="UP001595791">
    <property type="component" value="Unassembled WGS sequence"/>
</dbReference>
<accession>A0ABV8MQ95</accession>
<gene>
    <name evidence="2" type="ORF">ACFOW7_06555</name>
</gene>
<feature type="domain" description="GH3 middle" evidence="1">
    <location>
        <begin position="322"/>
        <end position="387"/>
    </location>
</feature>
<evidence type="ECO:0000313" key="3">
    <source>
        <dbReference type="Proteomes" id="UP001595791"/>
    </source>
</evidence>
<proteinExistence type="predicted"/>
<dbReference type="PANTHER" id="PTHR31901:SF9">
    <property type="entry name" value="GH3 DOMAIN-CONTAINING PROTEIN"/>
    <property type="match status" value="1"/>
</dbReference>
<dbReference type="RefSeq" id="WP_378162308.1">
    <property type="nucleotide sequence ID" value="NZ_JBHSBU010000001.1"/>
</dbReference>